<comment type="caution">
    <text evidence="2">The sequence shown here is derived from an EMBL/GenBank/DDBJ whole genome shotgun (WGS) entry which is preliminary data.</text>
</comment>
<evidence type="ECO:0000313" key="3">
    <source>
        <dbReference type="Proteomes" id="UP001597180"/>
    </source>
</evidence>
<organism evidence="2 3">
    <name type="scientific">Paenibacillus vulneris</name>
    <dbReference type="NCBI Taxonomy" id="1133364"/>
    <lineage>
        <taxon>Bacteria</taxon>
        <taxon>Bacillati</taxon>
        <taxon>Bacillota</taxon>
        <taxon>Bacilli</taxon>
        <taxon>Bacillales</taxon>
        <taxon>Paenibacillaceae</taxon>
        <taxon>Paenibacillus</taxon>
    </lineage>
</organism>
<gene>
    <name evidence="2" type="ORF">ACFQ4B_08905</name>
</gene>
<accession>A0ABW3UII3</accession>
<keyword evidence="3" id="KW-1185">Reference proteome</keyword>
<proteinExistence type="predicted"/>
<protein>
    <recommendedName>
        <fullName evidence="4">Small, acid-soluble spore protein gamma-type</fullName>
    </recommendedName>
</protein>
<feature type="compositionally biased region" description="Low complexity" evidence="1">
    <location>
        <begin position="26"/>
        <end position="42"/>
    </location>
</feature>
<evidence type="ECO:0000313" key="2">
    <source>
        <dbReference type="EMBL" id="MFD1220237.1"/>
    </source>
</evidence>
<dbReference type="EMBL" id="JBHTLU010000013">
    <property type="protein sequence ID" value="MFD1220237.1"/>
    <property type="molecule type" value="Genomic_DNA"/>
</dbReference>
<evidence type="ECO:0000256" key="1">
    <source>
        <dbReference type="SAM" id="MobiDB-lite"/>
    </source>
</evidence>
<dbReference type="RefSeq" id="WP_256865182.1">
    <property type="nucleotide sequence ID" value="NZ_BAABJG010000006.1"/>
</dbReference>
<sequence>MAKNRNKKQQNDAEFAQEVTAKNVKQAGQNNANEGANQNAKY</sequence>
<dbReference type="Proteomes" id="UP001597180">
    <property type="component" value="Unassembled WGS sequence"/>
</dbReference>
<evidence type="ECO:0008006" key="4">
    <source>
        <dbReference type="Google" id="ProtNLM"/>
    </source>
</evidence>
<feature type="region of interest" description="Disordered" evidence="1">
    <location>
        <begin position="1"/>
        <end position="42"/>
    </location>
</feature>
<name>A0ABW3UII3_9BACL</name>
<reference evidence="3" key="1">
    <citation type="journal article" date="2019" name="Int. J. Syst. Evol. Microbiol.">
        <title>The Global Catalogue of Microorganisms (GCM) 10K type strain sequencing project: providing services to taxonomists for standard genome sequencing and annotation.</title>
        <authorList>
            <consortium name="The Broad Institute Genomics Platform"/>
            <consortium name="The Broad Institute Genome Sequencing Center for Infectious Disease"/>
            <person name="Wu L."/>
            <person name="Ma J."/>
        </authorList>
    </citation>
    <scope>NUCLEOTIDE SEQUENCE [LARGE SCALE GENOMIC DNA]</scope>
    <source>
        <strain evidence="3">CCUG 53270</strain>
    </source>
</reference>